<proteinExistence type="inferred from homology"/>
<dbReference type="Pfam" id="PF01063">
    <property type="entry name" value="Aminotran_4"/>
    <property type="match status" value="1"/>
</dbReference>
<dbReference type="PANTHER" id="PTHR42743">
    <property type="entry name" value="AMINO-ACID AMINOTRANSFERASE"/>
    <property type="match status" value="1"/>
</dbReference>
<dbReference type="SUPFAM" id="SSF56752">
    <property type="entry name" value="D-aminoacid aminotransferase-like PLP-dependent enzymes"/>
    <property type="match status" value="1"/>
</dbReference>
<evidence type="ECO:0000256" key="1">
    <source>
        <dbReference type="ARBA" id="ARBA00009320"/>
    </source>
</evidence>
<accession>X1JV51</accession>
<dbReference type="InterPro" id="IPR036038">
    <property type="entry name" value="Aminotransferase-like"/>
</dbReference>
<organism evidence="2">
    <name type="scientific">marine sediment metagenome</name>
    <dbReference type="NCBI Taxonomy" id="412755"/>
    <lineage>
        <taxon>unclassified sequences</taxon>
        <taxon>metagenomes</taxon>
        <taxon>ecological metagenomes</taxon>
    </lineage>
</organism>
<dbReference type="GO" id="GO:0046394">
    <property type="term" value="P:carboxylic acid biosynthetic process"/>
    <property type="evidence" value="ECO:0007669"/>
    <property type="project" value="UniProtKB-ARBA"/>
</dbReference>
<dbReference type="InterPro" id="IPR050571">
    <property type="entry name" value="Class-IV_PLP-Dep_Aminotrnsfr"/>
</dbReference>
<dbReference type="GO" id="GO:0003824">
    <property type="term" value="F:catalytic activity"/>
    <property type="evidence" value="ECO:0007669"/>
    <property type="project" value="InterPro"/>
</dbReference>
<name>X1JV51_9ZZZZ</name>
<dbReference type="InterPro" id="IPR043131">
    <property type="entry name" value="BCAT-like_N"/>
</dbReference>
<comment type="similarity">
    <text evidence="1">Belongs to the class-IV pyridoxal-phosphate-dependent aminotransferase family.</text>
</comment>
<dbReference type="GO" id="GO:0005829">
    <property type="term" value="C:cytosol"/>
    <property type="evidence" value="ECO:0007669"/>
    <property type="project" value="TreeGrafter"/>
</dbReference>
<gene>
    <name evidence="2" type="ORF">S03H2_49602</name>
</gene>
<evidence type="ECO:0008006" key="3">
    <source>
        <dbReference type="Google" id="ProtNLM"/>
    </source>
</evidence>
<feature type="non-terminal residue" evidence="2">
    <location>
        <position position="79"/>
    </location>
</feature>
<reference evidence="2" key="1">
    <citation type="journal article" date="2014" name="Front. Microbiol.">
        <title>High frequency of phylogenetically diverse reductive dehalogenase-homologous genes in deep subseafloor sedimentary metagenomes.</title>
        <authorList>
            <person name="Kawai M."/>
            <person name="Futagami T."/>
            <person name="Toyoda A."/>
            <person name="Takaki Y."/>
            <person name="Nishi S."/>
            <person name="Hori S."/>
            <person name="Arai W."/>
            <person name="Tsubouchi T."/>
            <person name="Morono Y."/>
            <person name="Uchiyama I."/>
            <person name="Ito T."/>
            <person name="Fujiyama A."/>
            <person name="Inagaki F."/>
            <person name="Takami H."/>
        </authorList>
    </citation>
    <scope>NUCLEOTIDE SEQUENCE</scope>
    <source>
        <strain evidence="2">Expedition CK06-06</strain>
    </source>
</reference>
<dbReference type="Gene3D" id="3.30.470.10">
    <property type="match status" value="1"/>
</dbReference>
<sequence>MALKIWLDDKLVDEAEAKISIFDHGVLYGDGVFEGIRVYNGRIFEHEAHIKRLYESAKAIRLVVPMSKDELIRAAEKTT</sequence>
<dbReference type="AlphaFoldDB" id="X1JV51"/>
<protein>
    <recommendedName>
        <fullName evidence="3">Branched-chain amino acid aminotransferase</fullName>
    </recommendedName>
</protein>
<dbReference type="PANTHER" id="PTHR42743:SF11">
    <property type="entry name" value="AMINODEOXYCHORISMATE LYASE"/>
    <property type="match status" value="1"/>
</dbReference>
<dbReference type="InterPro" id="IPR001544">
    <property type="entry name" value="Aminotrans_IV"/>
</dbReference>
<comment type="caution">
    <text evidence="2">The sequence shown here is derived from an EMBL/GenBank/DDBJ whole genome shotgun (WGS) entry which is preliminary data.</text>
</comment>
<dbReference type="EMBL" id="BARU01031349">
    <property type="protein sequence ID" value="GAH73673.1"/>
    <property type="molecule type" value="Genomic_DNA"/>
</dbReference>
<evidence type="ECO:0000313" key="2">
    <source>
        <dbReference type="EMBL" id="GAH73673.1"/>
    </source>
</evidence>